<keyword evidence="2" id="KW-1185">Reference proteome</keyword>
<dbReference type="AlphaFoldDB" id="S2J524"/>
<dbReference type="EMBL" id="KE124030">
    <property type="protein sequence ID" value="EPB84739.1"/>
    <property type="molecule type" value="Genomic_DNA"/>
</dbReference>
<dbReference type="STRING" id="1220926.S2J524"/>
<name>S2J524_MUCC1</name>
<dbReference type="OrthoDB" id="2273311at2759"/>
<sequence length="66" mass="7666">MFWALALTMVQRNVVYRFINIKLPHKSLLHRLFPGQHPSPLCAICSLTVDSPIHFLFYCPAKANIW</sequence>
<accession>S2J524</accession>
<dbReference type="VEuPathDB" id="FungiDB:HMPREF1544_08460"/>
<evidence type="ECO:0000313" key="1">
    <source>
        <dbReference type="EMBL" id="EPB84739.1"/>
    </source>
</evidence>
<protein>
    <recommendedName>
        <fullName evidence="3">Reverse transcriptase zinc-binding domain-containing protein</fullName>
    </recommendedName>
</protein>
<organism evidence="1 2">
    <name type="scientific">Mucor circinelloides f. circinelloides (strain 1006PhL)</name>
    <name type="common">Mucormycosis agent</name>
    <name type="synonym">Calyptromyces circinelloides</name>
    <dbReference type="NCBI Taxonomy" id="1220926"/>
    <lineage>
        <taxon>Eukaryota</taxon>
        <taxon>Fungi</taxon>
        <taxon>Fungi incertae sedis</taxon>
        <taxon>Mucoromycota</taxon>
        <taxon>Mucoromycotina</taxon>
        <taxon>Mucoromycetes</taxon>
        <taxon>Mucorales</taxon>
        <taxon>Mucorineae</taxon>
        <taxon>Mucoraceae</taxon>
        <taxon>Mucor</taxon>
    </lineage>
</organism>
<dbReference type="Proteomes" id="UP000014254">
    <property type="component" value="Unassembled WGS sequence"/>
</dbReference>
<evidence type="ECO:0000313" key="2">
    <source>
        <dbReference type="Proteomes" id="UP000014254"/>
    </source>
</evidence>
<dbReference type="OMA" id="HIARSTW"/>
<dbReference type="InParanoid" id="S2J524"/>
<proteinExistence type="predicted"/>
<evidence type="ECO:0008006" key="3">
    <source>
        <dbReference type="Google" id="ProtNLM"/>
    </source>
</evidence>
<gene>
    <name evidence="1" type="ORF">HMPREF1544_08460</name>
</gene>
<reference evidence="2" key="1">
    <citation type="submission" date="2013-05" db="EMBL/GenBank/DDBJ databases">
        <title>The Genome sequence of Mucor circinelloides f. circinelloides 1006PhL.</title>
        <authorList>
            <consortium name="The Broad Institute Genomics Platform"/>
            <person name="Cuomo C."/>
            <person name="Earl A."/>
            <person name="Findley K."/>
            <person name="Lee S.C."/>
            <person name="Walker B."/>
            <person name="Young S."/>
            <person name="Zeng Q."/>
            <person name="Gargeya S."/>
            <person name="Fitzgerald M."/>
            <person name="Haas B."/>
            <person name="Abouelleil A."/>
            <person name="Allen A.W."/>
            <person name="Alvarado L."/>
            <person name="Arachchi H.M."/>
            <person name="Berlin A.M."/>
            <person name="Chapman S.B."/>
            <person name="Gainer-Dewar J."/>
            <person name="Goldberg J."/>
            <person name="Griggs A."/>
            <person name="Gujja S."/>
            <person name="Hansen M."/>
            <person name="Howarth C."/>
            <person name="Imamovic A."/>
            <person name="Ireland A."/>
            <person name="Larimer J."/>
            <person name="McCowan C."/>
            <person name="Murphy C."/>
            <person name="Pearson M."/>
            <person name="Poon T.W."/>
            <person name="Priest M."/>
            <person name="Roberts A."/>
            <person name="Saif S."/>
            <person name="Shea T."/>
            <person name="Sisk P."/>
            <person name="Sykes S."/>
            <person name="Wortman J."/>
            <person name="Nusbaum C."/>
            <person name="Birren B."/>
        </authorList>
    </citation>
    <scope>NUCLEOTIDE SEQUENCE [LARGE SCALE GENOMIC DNA]</scope>
    <source>
        <strain evidence="2">1006PhL</strain>
    </source>
</reference>